<evidence type="ECO:0000256" key="5">
    <source>
        <dbReference type="SAM" id="Phobius"/>
    </source>
</evidence>
<evidence type="ECO:0000313" key="8">
    <source>
        <dbReference type="Proteomes" id="UP001165065"/>
    </source>
</evidence>
<keyword evidence="4 5" id="KW-0472">Membrane</keyword>
<organism evidence="7 8">
    <name type="scientific">Triparma columacea</name>
    <dbReference type="NCBI Taxonomy" id="722753"/>
    <lineage>
        <taxon>Eukaryota</taxon>
        <taxon>Sar</taxon>
        <taxon>Stramenopiles</taxon>
        <taxon>Ochrophyta</taxon>
        <taxon>Bolidophyceae</taxon>
        <taxon>Parmales</taxon>
        <taxon>Triparmaceae</taxon>
        <taxon>Triparma</taxon>
    </lineage>
</organism>
<dbReference type="InterPro" id="IPR050911">
    <property type="entry name" value="DRAM/TMEM150_Autophagy_Mod"/>
</dbReference>
<feature type="transmembrane region" description="Helical" evidence="5">
    <location>
        <begin position="57"/>
        <end position="79"/>
    </location>
</feature>
<comment type="subcellular location">
    <subcellularLocation>
        <location evidence="1">Endomembrane system</location>
        <topology evidence="1">Multi-pass membrane protein</topology>
    </subcellularLocation>
</comment>
<keyword evidence="3 5" id="KW-1133">Transmembrane helix</keyword>
<evidence type="ECO:0000256" key="4">
    <source>
        <dbReference type="ARBA" id="ARBA00023136"/>
    </source>
</evidence>
<feature type="transmembrane region" description="Helical" evidence="5">
    <location>
        <begin position="205"/>
        <end position="222"/>
    </location>
</feature>
<dbReference type="OrthoDB" id="191706at2759"/>
<feature type="transmembrane region" description="Helical" evidence="5">
    <location>
        <begin position="18"/>
        <end position="37"/>
    </location>
</feature>
<accession>A0A9W7G5W2</accession>
<evidence type="ECO:0000259" key="6">
    <source>
        <dbReference type="Pfam" id="PF10277"/>
    </source>
</evidence>
<feature type="transmembrane region" description="Helical" evidence="5">
    <location>
        <begin position="165"/>
        <end position="185"/>
    </location>
</feature>
<evidence type="ECO:0000256" key="3">
    <source>
        <dbReference type="ARBA" id="ARBA00022989"/>
    </source>
</evidence>
<name>A0A9W7G5W2_9STRA</name>
<feature type="transmembrane region" description="Helical" evidence="5">
    <location>
        <begin position="125"/>
        <end position="145"/>
    </location>
</feature>
<dbReference type="InterPro" id="IPR019402">
    <property type="entry name" value="CWH43_N"/>
</dbReference>
<dbReference type="PANTHER" id="PTHR21324">
    <property type="entry name" value="FASTING-INDUCIBLE INTEGRAL MEMBRANE PROTEIN TM6P1-RELATED"/>
    <property type="match status" value="1"/>
</dbReference>
<proteinExistence type="predicted"/>
<comment type="caution">
    <text evidence="7">The sequence shown here is derived from an EMBL/GenBank/DDBJ whole genome shotgun (WGS) entry which is preliminary data.</text>
</comment>
<reference evidence="8" key="1">
    <citation type="journal article" date="2023" name="Commun. Biol.">
        <title>Genome analysis of Parmales, the sister group of diatoms, reveals the evolutionary specialization of diatoms from phago-mixotrophs to photoautotrophs.</title>
        <authorList>
            <person name="Ban H."/>
            <person name="Sato S."/>
            <person name="Yoshikawa S."/>
            <person name="Yamada K."/>
            <person name="Nakamura Y."/>
            <person name="Ichinomiya M."/>
            <person name="Sato N."/>
            <person name="Blanc-Mathieu R."/>
            <person name="Endo H."/>
            <person name="Kuwata A."/>
            <person name="Ogata H."/>
        </authorList>
    </citation>
    <scope>NUCLEOTIDE SEQUENCE [LARGE SCALE GENOMIC DNA]</scope>
</reference>
<dbReference type="AlphaFoldDB" id="A0A9W7G5W2"/>
<dbReference type="Pfam" id="PF10277">
    <property type="entry name" value="Frag1"/>
    <property type="match status" value="1"/>
</dbReference>
<sequence>MGFLGIEDGHLTFHPRNLIAFALTITVIAFAICYDMSIKEGHINPPEYFLSSSINYMPASSIGAFGLILAIVCIPPVMFARYIQVENNAPNLLVNKISLYSSWIASFGGFVVACFQARSNIHIHLAGAGVFFAFSLFVVLSQLYLDHIIRDKVPRGLGQKLRIGIGFVSVGSLVTLAIQGLMILIEYKGDVSKGTPDGLKLPMSVMELLFFATCLAIYATMIPDLATLRLRLSVVDVNAQDVNTSGARMKPYL</sequence>
<dbReference type="GO" id="GO:0012505">
    <property type="term" value="C:endomembrane system"/>
    <property type="evidence" value="ECO:0007669"/>
    <property type="project" value="UniProtKB-SubCell"/>
</dbReference>
<dbReference type="EMBL" id="BRYA01000845">
    <property type="protein sequence ID" value="GMI34116.1"/>
    <property type="molecule type" value="Genomic_DNA"/>
</dbReference>
<protein>
    <recommendedName>
        <fullName evidence="6">CWH43-like N-terminal domain-containing protein</fullName>
    </recommendedName>
</protein>
<dbReference type="Proteomes" id="UP001165065">
    <property type="component" value="Unassembled WGS sequence"/>
</dbReference>
<dbReference type="PANTHER" id="PTHR21324:SF2">
    <property type="entry name" value="EG:22E5.9 PROTEIN"/>
    <property type="match status" value="1"/>
</dbReference>
<evidence type="ECO:0000256" key="1">
    <source>
        <dbReference type="ARBA" id="ARBA00004127"/>
    </source>
</evidence>
<evidence type="ECO:0000256" key="2">
    <source>
        <dbReference type="ARBA" id="ARBA00022692"/>
    </source>
</evidence>
<keyword evidence="8" id="KW-1185">Reference proteome</keyword>
<keyword evidence="2 5" id="KW-0812">Transmembrane</keyword>
<feature type="domain" description="CWH43-like N-terminal" evidence="6">
    <location>
        <begin position="18"/>
        <end position="226"/>
    </location>
</feature>
<evidence type="ECO:0000313" key="7">
    <source>
        <dbReference type="EMBL" id="GMI34116.1"/>
    </source>
</evidence>
<gene>
    <name evidence="7" type="ORF">TrCOL_g434</name>
</gene>
<feature type="transmembrane region" description="Helical" evidence="5">
    <location>
        <begin position="100"/>
        <end position="119"/>
    </location>
</feature>